<evidence type="ECO:0000313" key="1">
    <source>
        <dbReference type="EMBL" id="ABW29917.1"/>
    </source>
</evidence>
<keyword evidence="2" id="KW-1185">Reference proteome</keyword>
<dbReference type="KEGG" id="amr:AM1_4946"/>
<reference evidence="1 2" key="1">
    <citation type="journal article" date="2008" name="Proc. Natl. Acad. Sci. U.S.A.">
        <title>Niche adaptation and genome expansion in the chlorophyll d-producing cyanobacterium Acaryochloris marina.</title>
        <authorList>
            <person name="Swingley W.D."/>
            <person name="Chen M."/>
            <person name="Cheung P.C."/>
            <person name="Conrad A.L."/>
            <person name="Dejesa L.C."/>
            <person name="Hao J."/>
            <person name="Honchak B.M."/>
            <person name="Karbach L.E."/>
            <person name="Kurdoglu A."/>
            <person name="Lahiri S."/>
            <person name="Mastrian S.D."/>
            <person name="Miyashita H."/>
            <person name="Page L."/>
            <person name="Ramakrishna P."/>
            <person name="Satoh S."/>
            <person name="Sattley W.M."/>
            <person name="Shimada Y."/>
            <person name="Taylor H.L."/>
            <person name="Tomo T."/>
            <person name="Tsuchiya T."/>
            <person name="Wang Z.T."/>
            <person name="Raymond J."/>
            <person name="Mimuro M."/>
            <person name="Blankenship R.E."/>
            <person name="Touchman J.W."/>
        </authorList>
    </citation>
    <scope>NUCLEOTIDE SEQUENCE [LARGE SCALE GENOMIC DNA]</scope>
    <source>
        <strain evidence="2">MBIC 11017</strain>
    </source>
</reference>
<gene>
    <name evidence="1" type="ordered locus">AM1_4946</name>
</gene>
<evidence type="ECO:0000313" key="2">
    <source>
        <dbReference type="Proteomes" id="UP000000268"/>
    </source>
</evidence>
<accession>B0C4N4</accession>
<dbReference type="AlphaFoldDB" id="B0C4N4"/>
<dbReference type="STRING" id="329726.AM1_4946"/>
<dbReference type="RefSeq" id="WP_012165190.1">
    <property type="nucleotide sequence ID" value="NC_009925.1"/>
</dbReference>
<dbReference type="Proteomes" id="UP000000268">
    <property type="component" value="Chromosome"/>
</dbReference>
<dbReference type="OrthoDB" id="586593at2"/>
<dbReference type="HOGENOM" id="CLU_2949530_0_0_3"/>
<proteinExistence type="predicted"/>
<protein>
    <submittedName>
        <fullName evidence="1">Uncharacterized protein</fullName>
    </submittedName>
</protein>
<name>B0C4N4_ACAM1</name>
<dbReference type="EMBL" id="CP000828">
    <property type="protein sequence ID" value="ABW29917.1"/>
    <property type="molecule type" value="Genomic_DNA"/>
</dbReference>
<organism evidence="1 2">
    <name type="scientific">Acaryochloris marina (strain MBIC 11017)</name>
    <dbReference type="NCBI Taxonomy" id="329726"/>
    <lineage>
        <taxon>Bacteria</taxon>
        <taxon>Bacillati</taxon>
        <taxon>Cyanobacteriota</taxon>
        <taxon>Cyanophyceae</taxon>
        <taxon>Acaryochloridales</taxon>
        <taxon>Acaryochloridaceae</taxon>
        <taxon>Acaryochloris</taxon>
    </lineage>
</organism>
<sequence length="73" mass="8348">MENETVFQSDFQPDVPDEVSVLRKQLAISLKFHHSSTLERLPIEVAVQVMAEVWDACNRNSASRKNGARRHVE</sequence>